<gene>
    <name evidence="2" type="ORF">J3D65DRAFT_637813</name>
</gene>
<evidence type="ECO:0000313" key="2">
    <source>
        <dbReference type="EMBL" id="KAK7531503.1"/>
    </source>
</evidence>
<protein>
    <recommendedName>
        <fullName evidence="4">F-box domain-containing protein</fullName>
    </recommendedName>
</protein>
<evidence type="ECO:0000256" key="1">
    <source>
        <dbReference type="SAM" id="MobiDB-lite"/>
    </source>
</evidence>
<keyword evidence="3" id="KW-1185">Reference proteome</keyword>
<dbReference type="GeneID" id="92034456"/>
<dbReference type="RefSeq" id="XP_066651327.1">
    <property type="nucleotide sequence ID" value="XM_066801550.1"/>
</dbReference>
<comment type="caution">
    <text evidence="2">The sequence shown here is derived from an EMBL/GenBank/DDBJ whole genome shotgun (WGS) entry which is preliminary data.</text>
</comment>
<feature type="compositionally biased region" description="Acidic residues" evidence="1">
    <location>
        <begin position="264"/>
        <end position="323"/>
    </location>
</feature>
<dbReference type="PANTHER" id="PTHR48209">
    <property type="entry name" value="AGL056WP"/>
    <property type="match status" value="1"/>
</dbReference>
<dbReference type="Proteomes" id="UP001360953">
    <property type="component" value="Unassembled WGS sequence"/>
</dbReference>
<reference evidence="2 3" key="1">
    <citation type="submission" date="2024-04" db="EMBL/GenBank/DDBJ databases">
        <title>Phyllosticta paracitricarpa is synonymous to the EU quarantine fungus P. citricarpa based on phylogenomic analyses.</title>
        <authorList>
            <consortium name="Lawrence Berkeley National Laboratory"/>
            <person name="Van ingen-buijs V.A."/>
            <person name="Van westerhoven A.C."/>
            <person name="Haridas S."/>
            <person name="Skiadas P."/>
            <person name="Martin F."/>
            <person name="Groenewald J.Z."/>
            <person name="Crous P.W."/>
            <person name="Seidl M.F."/>
        </authorList>
    </citation>
    <scope>NUCLEOTIDE SEQUENCE [LARGE SCALE GENOMIC DNA]</scope>
    <source>
        <strain evidence="2 3">CPC 17464</strain>
    </source>
</reference>
<organism evidence="2 3">
    <name type="scientific">Phyllosticta citribraziliensis</name>
    <dbReference type="NCBI Taxonomy" id="989973"/>
    <lineage>
        <taxon>Eukaryota</taxon>
        <taxon>Fungi</taxon>
        <taxon>Dikarya</taxon>
        <taxon>Ascomycota</taxon>
        <taxon>Pezizomycotina</taxon>
        <taxon>Dothideomycetes</taxon>
        <taxon>Dothideomycetes incertae sedis</taxon>
        <taxon>Botryosphaeriales</taxon>
        <taxon>Phyllostictaceae</taxon>
        <taxon>Phyllosticta</taxon>
    </lineage>
</organism>
<proteinExistence type="predicted"/>
<name>A0ABR1L8D0_9PEZI</name>
<evidence type="ECO:0000313" key="3">
    <source>
        <dbReference type="Proteomes" id="UP001360953"/>
    </source>
</evidence>
<sequence length="607" mass="68496">MSISSSPANLHTRLSFEQLTTPLPPKQTVGRTMPATLFLQLAEELKDAVLEHCDVQTLKSVRSTCRSLVPAASRHLFRRVKVDLLEPASTDAFLKIATNTHLACCIKCIEVSVGDVLPSCPREGHYQIYRQLSRYMDDLPPDPPMPGVKSILPTIDAIIKAVEALPNLESLSSSLRNEAGGFDPSMNVFLLAVSRRSNSPAVHSRTLKSLEWVKSTRRNFHNIWAHQLTRWERTAQGDDPPVPFFHLFKNLDLCETTGVSCLDYSDEEDDDDEEDDGEDSDREDDEEEEDDDEDENSHEDEDSEDAWEDAEDDSEDGEDEEQNESASNNKRTKGFLFIQAKLSKMCPAKTNALESLRMDFEIDTCKPTDFINQDSLKAFEGFALSPHLSKVSLSRFVTSSDCLLTFLRRVSPTLRHLTIDHALLSRVKDIIGDRAIQIREDYILDRDFPEPDTIYTWDEVLPRLRETLSAAPLSSLHLRRLMDSKNIRHSEWGSDSHGGRTLLDSGACDWFAAHQAIDVRDYLLGRRDGEEPPPLDADAYFKLHAARAGCALCGQMVRARDRNVKKRTPKEKLVTFESSLELVRRVLENRCGAGLSDDGVVYDLKMD</sequence>
<dbReference type="EMBL" id="JBBPEH010000012">
    <property type="protein sequence ID" value="KAK7531503.1"/>
    <property type="molecule type" value="Genomic_DNA"/>
</dbReference>
<evidence type="ECO:0008006" key="4">
    <source>
        <dbReference type="Google" id="ProtNLM"/>
    </source>
</evidence>
<accession>A0ABR1L8D0</accession>
<feature type="region of interest" description="Disordered" evidence="1">
    <location>
        <begin position="262"/>
        <end position="330"/>
    </location>
</feature>
<dbReference type="PANTHER" id="PTHR48209:SF2">
    <property type="entry name" value="FI24008P1"/>
    <property type="match status" value="1"/>
</dbReference>